<dbReference type="GO" id="GO:0016491">
    <property type="term" value="F:oxidoreductase activity"/>
    <property type="evidence" value="ECO:0007669"/>
    <property type="project" value="UniProtKB-KW"/>
</dbReference>
<keyword evidence="6" id="KW-0521">NADP</keyword>
<dbReference type="InterPro" id="IPR036188">
    <property type="entry name" value="FAD/NAD-bd_sf"/>
</dbReference>
<evidence type="ECO:0008006" key="10">
    <source>
        <dbReference type="Google" id="ProtNLM"/>
    </source>
</evidence>
<comment type="caution">
    <text evidence="8">The sequence shown here is derived from an EMBL/GenBank/DDBJ whole genome shotgun (WGS) entry which is preliminary data.</text>
</comment>
<evidence type="ECO:0000256" key="4">
    <source>
        <dbReference type="ARBA" id="ARBA00022630"/>
    </source>
</evidence>
<evidence type="ECO:0000256" key="2">
    <source>
        <dbReference type="ARBA" id="ARBA00004924"/>
    </source>
</evidence>
<proteinExistence type="inferred from homology"/>
<gene>
    <name evidence="8" type="ORF">B0T45_02635</name>
</gene>
<evidence type="ECO:0000256" key="1">
    <source>
        <dbReference type="ARBA" id="ARBA00001974"/>
    </source>
</evidence>
<sequence length="438" mass="48659">MTHTVHDIIGIGFGPANIALAIALEELAPQLSVRFLERRPSAAWQPGMLLEGSDIQNHPLRDLVTPRNPRSRYTFTNFLHEHNRLYQHLNLPLHYPLRLEYAQYVGWVAGCFQHQVEYQREVIDILPVNDSDGELSHYRVLCADGREYLALSVVLAPGRTPNIPEPFQRAPDPRVVHLNHYLPALEQLKAKGGGRVAVIGGSQSAVEILLHASSEPALTRVVGVTRNFGYRQKDTSPFSDEVYFPAFVDAFFAASPEHKDRLRQELVFTNYSAADIDVLNQLYVKQYANRLQDKDSLALLTCMETEACEPGADGVTLRLRHFLGGDAVSETVDLVVLATGFLDLGRGPKREPWPRVLETLSPQLCAERDTVDITLDYRVRLQGAADRGAPLYLNGLCESSHGMGDAGSFSLLALRSQAIVQSLAARLEQGSRHDGIRA</sequence>
<evidence type="ECO:0000313" key="9">
    <source>
        <dbReference type="Proteomes" id="UP000192721"/>
    </source>
</evidence>
<evidence type="ECO:0000256" key="3">
    <source>
        <dbReference type="ARBA" id="ARBA00007588"/>
    </source>
</evidence>
<dbReference type="Pfam" id="PF13434">
    <property type="entry name" value="Lys_Orn_oxgnase"/>
    <property type="match status" value="1"/>
</dbReference>
<dbReference type="AlphaFoldDB" id="A0A1W0D9E8"/>
<keyword evidence="4" id="KW-0285">Flavoprotein</keyword>
<protein>
    <recommendedName>
        <fullName evidence="10">L-ornithine 5-monooxygenase</fullName>
    </recommendedName>
</protein>
<dbReference type="EMBL" id="MUKV01000002">
    <property type="protein sequence ID" value="OQS43627.1"/>
    <property type="molecule type" value="Genomic_DNA"/>
</dbReference>
<dbReference type="Proteomes" id="UP000192721">
    <property type="component" value="Unassembled WGS sequence"/>
</dbReference>
<organism evidence="8 9">
    <name type="scientific">Chromobacterium haemolyticum</name>
    <dbReference type="NCBI Taxonomy" id="394935"/>
    <lineage>
        <taxon>Bacteria</taxon>
        <taxon>Pseudomonadati</taxon>
        <taxon>Pseudomonadota</taxon>
        <taxon>Betaproteobacteria</taxon>
        <taxon>Neisseriales</taxon>
        <taxon>Chromobacteriaceae</taxon>
        <taxon>Chromobacterium</taxon>
    </lineage>
</organism>
<dbReference type="PANTHER" id="PTHR42802:SF1">
    <property type="entry name" value="L-ORNITHINE N(5)-MONOOXYGENASE"/>
    <property type="match status" value="1"/>
</dbReference>
<dbReference type="RefSeq" id="WP_043634949.1">
    <property type="nucleotide sequence ID" value="NZ_MUKV01000002.1"/>
</dbReference>
<evidence type="ECO:0000256" key="6">
    <source>
        <dbReference type="ARBA" id="ARBA00022857"/>
    </source>
</evidence>
<reference evidence="8 9" key="1">
    <citation type="submission" date="2017-02" db="EMBL/GenBank/DDBJ databases">
        <title>Chromobacterium haemolyticum H5244.</title>
        <authorList>
            <person name="Gulvik C.A."/>
        </authorList>
    </citation>
    <scope>NUCLEOTIDE SEQUENCE [LARGE SCALE GENOMIC DNA]</scope>
    <source>
        <strain evidence="8 9">H5244</strain>
    </source>
</reference>
<dbReference type="PANTHER" id="PTHR42802">
    <property type="entry name" value="MONOOXYGENASE"/>
    <property type="match status" value="1"/>
</dbReference>
<name>A0A1W0D9E8_9NEIS</name>
<comment type="cofactor">
    <cofactor evidence="1">
        <name>FAD</name>
        <dbReference type="ChEBI" id="CHEBI:57692"/>
    </cofactor>
</comment>
<accession>A0A1W0D9E8</accession>
<dbReference type="Gene3D" id="3.50.50.60">
    <property type="entry name" value="FAD/NAD(P)-binding domain"/>
    <property type="match status" value="1"/>
</dbReference>
<evidence type="ECO:0000256" key="5">
    <source>
        <dbReference type="ARBA" id="ARBA00022827"/>
    </source>
</evidence>
<comment type="similarity">
    <text evidence="3">Belongs to the lysine N(6)-hydroxylase/L-ornithine N(5)-oxygenase family.</text>
</comment>
<keyword evidence="5" id="KW-0274">FAD</keyword>
<evidence type="ECO:0000313" key="8">
    <source>
        <dbReference type="EMBL" id="OQS43627.1"/>
    </source>
</evidence>
<dbReference type="InterPro" id="IPR025700">
    <property type="entry name" value="Lys/Orn_oxygenase"/>
</dbReference>
<dbReference type="SUPFAM" id="SSF51905">
    <property type="entry name" value="FAD/NAD(P)-binding domain"/>
    <property type="match status" value="2"/>
</dbReference>
<evidence type="ECO:0000256" key="7">
    <source>
        <dbReference type="ARBA" id="ARBA00023002"/>
    </source>
</evidence>
<comment type="pathway">
    <text evidence="2">Siderophore biosynthesis.</text>
</comment>
<keyword evidence="7" id="KW-0560">Oxidoreductase</keyword>
<dbReference type="GO" id="GO:0006879">
    <property type="term" value="P:intracellular iron ion homeostasis"/>
    <property type="evidence" value="ECO:0007669"/>
    <property type="project" value="TreeGrafter"/>
</dbReference>